<dbReference type="EMBL" id="JADBJN010000001">
    <property type="protein sequence ID" value="KAG5680538.1"/>
    <property type="molecule type" value="Genomic_DNA"/>
</dbReference>
<keyword evidence="1" id="KW-1133">Transmembrane helix</keyword>
<organism evidence="2 3">
    <name type="scientific">Polypedilum vanderplanki</name>
    <name type="common">Sleeping chironomid midge</name>
    <dbReference type="NCBI Taxonomy" id="319348"/>
    <lineage>
        <taxon>Eukaryota</taxon>
        <taxon>Metazoa</taxon>
        <taxon>Ecdysozoa</taxon>
        <taxon>Arthropoda</taxon>
        <taxon>Hexapoda</taxon>
        <taxon>Insecta</taxon>
        <taxon>Pterygota</taxon>
        <taxon>Neoptera</taxon>
        <taxon>Endopterygota</taxon>
        <taxon>Diptera</taxon>
        <taxon>Nematocera</taxon>
        <taxon>Chironomoidea</taxon>
        <taxon>Chironomidae</taxon>
        <taxon>Chironominae</taxon>
        <taxon>Polypedilum</taxon>
        <taxon>Polypedilum</taxon>
    </lineage>
</organism>
<protein>
    <submittedName>
        <fullName evidence="2">Uncharacterized protein</fullName>
    </submittedName>
</protein>
<name>A0A9J6CEJ9_POLVA</name>
<evidence type="ECO:0000313" key="3">
    <source>
        <dbReference type="Proteomes" id="UP001107558"/>
    </source>
</evidence>
<keyword evidence="3" id="KW-1185">Reference proteome</keyword>
<comment type="caution">
    <text evidence="2">The sequence shown here is derived from an EMBL/GenBank/DDBJ whole genome shotgun (WGS) entry which is preliminary data.</text>
</comment>
<reference evidence="2" key="1">
    <citation type="submission" date="2021-03" db="EMBL/GenBank/DDBJ databases">
        <title>Chromosome level genome of the anhydrobiotic midge Polypedilum vanderplanki.</title>
        <authorList>
            <person name="Yoshida Y."/>
            <person name="Kikawada T."/>
            <person name="Gusev O."/>
        </authorList>
    </citation>
    <scope>NUCLEOTIDE SEQUENCE</scope>
    <source>
        <strain evidence="2">NIAS01</strain>
        <tissue evidence="2">Whole body or cell culture</tissue>
    </source>
</reference>
<gene>
    <name evidence="2" type="ORF">PVAND_010040</name>
</gene>
<dbReference type="OrthoDB" id="10059103at2759"/>
<dbReference type="Proteomes" id="UP001107558">
    <property type="component" value="Chromosome 1"/>
</dbReference>
<feature type="transmembrane region" description="Helical" evidence="1">
    <location>
        <begin position="45"/>
        <end position="63"/>
    </location>
</feature>
<accession>A0A9J6CEJ9</accession>
<keyword evidence="1" id="KW-0812">Transmembrane</keyword>
<evidence type="ECO:0000256" key="1">
    <source>
        <dbReference type="SAM" id="Phobius"/>
    </source>
</evidence>
<keyword evidence="1" id="KW-0472">Membrane</keyword>
<evidence type="ECO:0000313" key="2">
    <source>
        <dbReference type="EMBL" id="KAG5680538.1"/>
    </source>
</evidence>
<sequence length="345" mass="40406">MDKEFEEFFQYLEEKISTESNEGKMEMKKILKPLKYLLWKQQLKSYAKIILILLSICFAIIYIDSLNWLFCGVGRIFLIKFLPLWNWRYLGKSKCLIEKPQVQLHGNNNEVDELGSRDCRVCENFDQIDVVKETKYSNIHDKYLIRGLPVIVSDTIKAPNQSDKNNNNESLSSFIDNIFTNMSDMITAKACNLETNLMMSKYATLDKVLEVILKTVEQNDKFFVSFRNCKFKAVKASRLIMKKPYFYPTNLQAPYTTWLLMSQHYENYQNELEVYGLVIVTQMKGSLKVSLKIKKTCESLCKDLNVKLFAGESLVFFAHLWTFSYEYVADNDSYSITYITETNLY</sequence>
<proteinExistence type="predicted"/>
<dbReference type="AlphaFoldDB" id="A0A9J6CEJ9"/>